<accession>Q0FIA7</accession>
<sequence>MTASDTPLAQRAGILCNDARFQRFAAARSGFDGGQFCASAAAEFLRTFCRVESRRALDTDERARARFNVLTTEFDAWTGRIATHR</sequence>
<dbReference type="HOGENOM" id="CLU_169012_0_0_5"/>
<gene>
    <name evidence="1" type="ORF">R2601_23860</name>
</gene>
<evidence type="ECO:0000313" key="2">
    <source>
        <dbReference type="Proteomes" id="UP000006230"/>
    </source>
</evidence>
<organism evidence="1 2">
    <name type="scientific">Salipiger bermudensis (strain DSM 26914 / JCM 13377 / KCTC 12554 / HTCC2601)</name>
    <name type="common">Pelagibaca bermudensis</name>
    <dbReference type="NCBI Taxonomy" id="314265"/>
    <lineage>
        <taxon>Bacteria</taxon>
        <taxon>Pseudomonadati</taxon>
        <taxon>Pseudomonadota</taxon>
        <taxon>Alphaproteobacteria</taxon>
        <taxon>Rhodobacterales</taxon>
        <taxon>Roseobacteraceae</taxon>
        <taxon>Salipiger</taxon>
    </lineage>
</organism>
<proteinExistence type="predicted"/>
<dbReference type="eggNOG" id="ENOG5032Y3F">
    <property type="taxonomic scope" value="Bacteria"/>
</dbReference>
<dbReference type="Proteomes" id="UP000006230">
    <property type="component" value="Unassembled WGS sequence"/>
</dbReference>
<dbReference type="EMBL" id="AATQ01000061">
    <property type="protein sequence ID" value="EAU43909.1"/>
    <property type="molecule type" value="Genomic_DNA"/>
</dbReference>
<dbReference type="RefSeq" id="WP_007800135.1">
    <property type="nucleotide sequence ID" value="NZ_DS022276.1"/>
</dbReference>
<keyword evidence="2" id="KW-1185">Reference proteome</keyword>
<protein>
    <submittedName>
        <fullName evidence="1">Uncharacterized protein</fullName>
    </submittedName>
</protein>
<dbReference type="AlphaFoldDB" id="Q0FIA7"/>
<dbReference type="STRING" id="314265.R2601_23860"/>
<comment type="caution">
    <text evidence="1">The sequence shown here is derived from an EMBL/GenBank/DDBJ whole genome shotgun (WGS) entry which is preliminary data.</text>
</comment>
<name>Q0FIA7_SALBH</name>
<dbReference type="OrthoDB" id="8117382at2"/>
<reference evidence="1 2" key="1">
    <citation type="journal article" date="2010" name="J. Bacteriol.">
        <title>Genome sequences of Pelagibaca bermudensis HTCC2601T and Maritimibacter alkaliphilus HTCC2654T, the type strains of two marine Roseobacter genera.</title>
        <authorList>
            <person name="Thrash J.C."/>
            <person name="Cho J.C."/>
            <person name="Ferriera S."/>
            <person name="Johnson J."/>
            <person name="Vergin K.L."/>
            <person name="Giovannoni S.J."/>
        </authorList>
    </citation>
    <scope>NUCLEOTIDE SEQUENCE [LARGE SCALE GENOMIC DNA]</scope>
    <source>
        <strain evidence="2">DSM 26914 / JCM 13377 / KCTC 12554 / HTCC2601</strain>
    </source>
</reference>
<evidence type="ECO:0000313" key="1">
    <source>
        <dbReference type="EMBL" id="EAU43909.1"/>
    </source>
</evidence>